<dbReference type="OrthoDB" id="9777124at2"/>
<feature type="transmembrane region" description="Helical" evidence="10">
    <location>
        <begin position="108"/>
        <end position="133"/>
    </location>
</feature>
<keyword evidence="2 10" id="KW-0444">Lipid biosynthesis</keyword>
<dbReference type="RefSeq" id="WP_062216962.1">
    <property type="nucleotide sequence ID" value="NZ_CP012023.1"/>
</dbReference>
<evidence type="ECO:0000256" key="6">
    <source>
        <dbReference type="ARBA" id="ARBA00023098"/>
    </source>
</evidence>
<evidence type="ECO:0000313" key="12">
    <source>
        <dbReference type="Proteomes" id="UP000064920"/>
    </source>
</evidence>
<dbReference type="PATRIC" id="fig|1397108.4.peg.1376"/>
<dbReference type="InterPro" id="IPR003811">
    <property type="entry name" value="G3P_acylTferase_PlsY"/>
</dbReference>
<dbReference type="STRING" id="1397108.IMCC12053_1344"/>
<keyword evidence="8 10" id="KW-0594">Phospholipid biosynthesis</keyword>
<evidence type="ECO:0000256" key="7">
    <source>
        <dbReference type="ARBA" id="ARBA00023136"/>
    </source>
</evidence>
<evidence type="ECO:0000313" key="11">
    <source>
        <dbReference type="EMBL" id="ALI55292.1"/>
    </source>
</evidence>
<dbReference type="AlphaFoldDB" id="A0A0N9ZHT8"/>
<protein>
    <recommendedName>
        <fullName evidence="10">Glycerol-3-phosphate acyltransferase</fullName>
    </recommendedName>
    <alternativeName>
        <fullName evidence="10">Acyl-PO4 G3P acyltransferase</fullName>
    </alternativeName>
    <alternativeName>
        <fullName evidence="10">Acyl-phosphate--glycerol-3-phosphate acyltransferase</fullName>
    </alternativeName>
    <alternativeName>
        <fullName evidence="10">G3P acyltransferase</fullName>
        <shortName evidence="10">GPAT</shortName>
        <ecNumber evidence="10">2.3.1.275</ecNumber>
    </alternativeName>
    <alternativeName>
        <fullName evidence="10">Lysophosphatidic acid synthase</fullName>
        <shortName evidence="10">LPA synthase</shortName>
    </alternativeName>
</protein>
<evidence type="ECO:0000256" key="8">
    <source>
        <dbReference type="ARBA" id="ARBA00023209"/>
    </source>
</evidence>
<dbReference type="NCBIfam" id="TIGR00023">
    <property type="entry name" value="glycerol-3-phosphate 1-O-acyltransferase PlsY"/>
    <property type="match status" value="1"/>
</dbReference>
<sequence>MTMLLTALAAYLLGSIPFGIVMARLFGLGDLRAIGSGNIGATNVLRTGNKLAAFLTLLGDSGKGAAAVLLARAIIGEEGAGIAALCAMLGHLYPVFLRFKGGKGVATFLGTLLALSFPVGLLACATWLAVAVLTRYSSLSALVAALMAPIYTAWIYHLHGAIIVLALTGLIFVKHRENIARLRDGTETKIGQKDKKKEA</sequence>
<comment type="similarity">
    <text evidence="10">Belongs to the PlsY family.</text>
</comment>
<evidence type="ECO:0000256" key="5">
    <source>
        <dbReference type="ARBA" id="ARBA00022989"/>
    </source>
</evidence>
<evidence type="ECO:0000256" key="2">
    <source>
        <dbReference type="ARBA" id="ARBA00022516"/>
    </source>
</evidence>
<comment type="subcellular location">
    <subcellularLocation>
        <location evidence="10">Cell membrane</location>
        <topology evidence="10">Multi-pass membrane protein</topology>
    </subcellularLocation>
</comment>
<keyword evidence="9 10" id="KW-1208">Phospholipid metabolism</keyword>
<comment type="catalytic activity">
    <reaction evidence="10">
        <text>an acyl phosphate + sn-glycerol 3-phosphate = a 1-acyl-sn-glycero-3-phosphate + phosphate</text>
        <dbReference type="Rhea" id="RHEA:34075"/>
        <dbReference type="ChEBI" id="CHEBI:43474"/>
        <dbReference type="ChEBI" id="CHEBI:57597"/>
        <dbReference type="ChEBI" id="CHEBI:57970"/>
        <dbReference type="ChEBI" id="CHEBI:59918"/>
        <dbReference type="EC" id="2.3.1.275"/>
    </reaction>
</comment>
<evidence type="ECO:0000256" key="4">
    <source>
        <dbReference type="ARBA" id="ARBA00022692"/>
    </source>
</evidence>
<feature type="transmembrane region" description="Helical" evidence="10">
    <location>
        <begin position="153"/>
        <end position="173"/>
    </location>
</feature>
<dbReference type="Pfam" id="PF02660">
    <property type="entry name" value="G3P_acyltransf"/>
    <property type="match status" value="1"/>
</dbReference>
<reference evidence="11 12" key="1">
    <citation type="submission" date="2015-05" db="EMBL/GenBank/DDBJ databases">
        <authorList>
            <person name="Wang D.B."/>
            <person name="Wang M."/>
        </authorList>
    </citation>
    <scope>NUCLEOTIDE SEQUENCE [LARGE SCALE GENOMIC DNA]</scope>
    <source>
        <strain evidence="11 12">IMCC 12053</strain>
    </source>
</reference>
<dbReference type="UniPathway" id="UPA00085"/>
<dbReference type="PANTHER" id="PTHR30309:SF0">
    <property type="entry name" value="GLYCEROL-3-PHOSPHATE ACYLTRANSFERASE-RELATED"/>
    <property type="match status" value="1"/>
</dbReference>
<accession>A0A0N9ZHT8</accession>
<dbReference type="Proteomes" id="UP000064920">
    <property type="component" value="Chromosome"/>
</dbReference>
<keyword evidence="6 10" id="KW-0443">Lipid metabolism</keyword>
<evidence type="ECO:0000256" key="10">
    <source>
        <dbReference type="HAMAP-Rule" id="MF_01043"/>
    </source>
</evidence>
<dbReference type="KEGG" id="cmar:IMCC12053_1344"/>
<evidence type="ECO:0000256" key="3">
    <source>
        <dbReference type="ARBA" id="ARBA00022679"/>
    </source>
</evidence>
<keyword evidence="5 10" id="KW-1133">Transmembrane helix</keyword>
<feature type="transmembrane region" description="Helical" evidence="10">
    <location>
        <begin position="79"/>
        <end position="96"/>
    </location>
</feature>
<evidence type="ECO:0000256" key="9">
    <source>
        <dbReference type="ARBA" id="ARBA00023264"/>
    </source>
</evidence>
<keyword evidence="11" id="KW-0012">Acyltransferase</keyword>
<name>A0A0N9ZHT8_9RHOB</name>
<dbReference type="GO" id="GO:0005886">
    <property type="term" value="C:plasma membrane"/>
    <property type="evidence" value="ECO:0007669"/>
    <property type="project" value="UniProtKB-SubCell"/>
</dbReference>
<dbReference type="EMBL" id="CP012023">
    <property type="protein sequence ID" value="ALI55292.1"/>
    <property type="molecule type" value="Genomic_DNA"/>
</dbReference>
<keyword evidence="3 10" id="KW-0808">Transferase</keyword>
<comment type="subunit">
    <text evidence="10">Probably interacts with PlsX.</text>
</comment>
<dbReference type="PANTHER" id="PTHR30309">
    <property type="entry name" value="INNER MEMBRANE PROTEIN YGIH"/>
    <property type="match status" value="1"/>
</dbReference>
<proteinExistence type="inferred from homology"/>
<dbReference type="SMART" id="SM01207">
    <property type="entry name" value="G3P_acyltransf"/>
    <property type="match status" value="1"/>
</dbReference>
<keyword evidence="7 10" id="KW-0472">Membrane</keyword>
<organism evidence="11 12">
    <name type="scientific">Celeribacter marinus</name>
    <dbReference type="NCBI Taxonomy" id="1397108"/>
    <lineage>
        <taxon>Bacteria</taxon>
        <taxon>Pseudomonadati</taxon>
        <taxon>Pseudomonadota</taxon>
        <taxon>Alphaproteobacteria</taxon>
        <taxon>Rhodobacterales</taxon>
        <taxon>Roseobacteraceae</taxon>
        <taxon>Celeribacter</taxon>
    </lineage>
</organism>
<dbReference type="GO" id="GO:0008654">
    <property type="term" value="P:phospholipid biosynthetic process"/>
    <property type="evidence" value="ECO:0007669"/>
    <property type="project" value="UniProtKB-UniRule"/>
</dbReference>
<gene>
    <name evidence="10" type="primary">plsY</name>
    <name evidence="11" type="ORF">IMCC12053_1344</name>
</gene>
<dbReference type="EC" id="2.3.1.275" evidence="10"/>
<dbReference type="GO" id="GO:0043772">
    <property type="term" value="F:acyl-phosphate glycerol-3-phosphate acyltransferase activity"/>
    <property type="evidence" value="ECO:0007669"/>
    <property type="project" value="UniProtKB-UniRule"/>
</dbReference>
<comment type="pathway">
    <text evidence="10">Lipid metabolism; phospholipid metabolism.</text>
</comment>
<keyword evidence="12" id="KW-1185">Reference proteome</keyword>
<evidence type="ECO:0000256" key="1">
    <source>
        <dbReference type="ARBA" id="ARBA00022475"/>
    </source>
</evidence>
<keyword evidence="4 10" id="KW-0812">Transmembrane</keyword>
<keyword evidence="1 10" id="KW-1003">Cell membrane</keyword>
<dbReference type="HAMAP" id="MF_01043">
    <property type="entry name" value="PlsY"/>
    <property type="match status" value="1"/>
</dbReference>
<comment type="function">
    <text evidence="10">Catalyzes the transfer of an acyl group from acyl-phosphate (acyl-PO(4)) to glycerol-3-phosphate (G3P) to form lysophosphatidic acid (LPA). This enzyme utilizes acyl-phosphate as fatty acyl donor, but not acyl-CoA or acyl-ACP.</text>
</comment>
<comment type="caution">
    <text evidence="10">Lacks conserved residue(s) required for the propagation of feature annotation.</text>
</comment>